<evidence type="ECO:0000259" key="2">
    <source>
        <dbReference type="Pfam" id="PF25642"/>
    </source>
</evidence>
<feature type="signal peptide" evidence="1">
    <location>
        <begin position="1"/>
        <end position="26"/>
    </location>
</feature>
<dbReference type="InterPro" id="IPR057704">
    <property type="entry name" value="DUF7944"/>
</dbReference>
<sequence>MTLSVLKSFALTALTACSVISTSVSANSPADENIEVTPVQKITQEELAAIYVLSEVCPSIVDNKEKFAAGYQKLTKEYLPQEKDSVSALADLSKQKKFQSFLKEARSDAKNAGNAGNLKICQELTNYSK</sequence>
<dbReference type="RefSeq" id="WP_087511404.1">
    <property type="nucleotide sequence ID" value="NZ_CP032134.1"/>
</dbReference>
<evidence type="ECO:0000256" key="1">
    <source>
        <dbReference type="SAM" id="SignalP"/>
    </source>
</evidence>
<evidence type="ECO:0000313" key="3">
    <source>
        <dbReference type="EMBL" id="AXY56375.1"/>
    </source>
</evidence>
<dbReference type="Pfam" id="PF25642">
    <property type="entry name" value="DUF7944"/>
    <property type="match status" value="1"/>
</dbReference>
<accession>A0A3B7LWK9</accession>
<reference evidence="4" key="1">
    <citation type="submission" date="2018-09" db="EMBL/GenBank/DDBJ databases">
        <title>The complete genome of Acinetobacter sp. strain WCHAc010005.</title>
        <authorList>
            <person name="Hu Y."/>
            <person name="Long H."/>
            <person name="Feng Y."/>
            <person name="Zong Z."/>
        </authorList>
    </citation>
    <scope>NUCLEOTIDE SEQUENCE [LARGE SCALE GENOMIC DNA]</scope>
    <source>
        <strain evidence="4">WCHAc010005</strain>
    </source>
</reference>
<dbReference type="NCBIfam" id="NF047330">
    <property type="entry name" value="MCR_0457_fam"/>
    <property type="match status" value="1"/>
</dbReference>
<feature type="domain" description="DUF7944" evidence="2">
    <location>
        <begin position="43"/>
        <end position="124"/>
    </location>
</feature>
<proteinExistence type="predicted"/>
<gene>
    <name evidence="3" type="ORF">CDG60_07190</name>
</gene>
<dbReference type="AlphaFoldDB" id="A0A3B7LWK9"/>
<keyword evidence="1" id="KW-0732">Signal</keyword>
<name>A0A3B7LWK9_9GAMM</name>
<dbReference type="EMBL" id="CP032134">
    <property type="protein sequence ID" value="AXY56375.1"/>
    <property type="molecule type" value="Genomic_DNA"/>
</dbReference>
<organism evidence="3 4">
    <name type="scientific">Acinetobacter chinensis</name>
    <dbReference type="NCBI Taxonomy" id="2004650"/>
    <lineage>
        <taxon>Bacteria</taxon>
        <taxon>Pseudomonadati</taxon>
        <taxon>Pseudomonadota</taxon>
        <taxon>Gammaproteobacteria</taxon>
        <taxon>Moraxellales</taxon>
        <taxon>Moraxellaceae</taxon>
        <taxon>Acinetobacter</taxon>
    </lineage>
</organism>
<dbReference type="KEGG" id="achi:CDG60_07190"/>
<dbReference type="Proteomes" id="UP000263753">
    <property type="component" value="Chromosome"/>
</dbReference>
<protein>
    <recommendedName>
        <fullName evidence="2">DUF7944 domain-containing protein</fullName>
    </recommendedName>
</protein>
<feature type="chain" id="PRO_5017790684" description="DUF7944 domain-containing protein" evidence="1">
    <location>
        <begin position="27"/>
        <end position="129"/>
    </location>
</feature>
<evidence type="ECO:0000313" key="4">
    <source>
        <dbReference type="Proteomes" id="UP000263753"/>
    </source>
</evidence>